<keyword evidence="3" id="KW-0285">Flavoprotein</keyword>
<dbReference type="PANTHER" id="PTHR47470">
    <property type="entry name" value="CHOLESTEROL OXIDASE"/>
    <property type="match status" value="1"/>
</dbReference>
<keyword evidence="8" id="KW-1185">Reference proteome</keyword>
<name>A0A291PB44_9GAMM</name>
<dbReference type="Gene3D" id="3.40.50.1820">
    <property type="entry name" value="alpha/beta hydrolase"/>
    <property type="match status" value="1"/>
</dbReference>
<reference evidence="7 8" key="1">
    <citation type="journal article" date="2017" name="Sci. Rep.">
        <title>Revealing the Saline Adaptation Strategies of the Halophilic Bacterium Halomonas beimenensis through High-throughput Omics and Transposon Mutagenesis Approaches.</title>
        <authorList>
            <person name="Chen Y.H."/>
            <person name="Lin S.S."/>
            <person name="Shyu Y.T."/>
        </authorList>
    </citation>
    <scope>NUCLEOTIDE SEQUENCE [LARGE SCALE GENOMIC DNA]</scope>
    <source>
        <strain evidence="7 8">NTU-111</strain>
    </source>
</reference>
<keyword evidence="5" id="KW-0560">Oxidoreductase</keyword>
<evidence type="ECO:0000256" key="5">
    <source>
        <dbReference type="ARBA" id="ARBA00023002"/>
    </source>
</evidence>
<evidence type="ECO:0000313" key="7">
    <source>
        <dbReference type="EMBL" id="ATJ84092.1"/>
    </source>
</evidence>
<dbReference type="GO" id="GO:0016491">
    <property type="term" value="F:oxidoreductase activity"/>
    <property type="evidence" value="ECO:0007669"/>
    <property type="project" value="UniProtKB-KW"/>
</dbReference>
<dbReference type="InterPro" id="IPR000073">
    <property type="entry name" value="AB_hydrolase_1"/>
</dbReference>
<dbReference type="OrthoDB" id="9787779at2"/>
<keyword evidence="4" id="KW-0274">FAD</keyword>
<sequence>MSREIPLYTLEGVRDAETSTHHFTTDDGLGLSLLRFRRAPCRDVVVIIHGLTTSSDMFIQPEHQNLVGYLLDAGFTDVWTLDFRMSNRHAYNLQPSDWSMDDCALYDHPAAIAKVREVAGADVNIHVICHCLGAMSFTMALFAGTVTGIRSCIANSVALTPHVPTWSRIKGHIFPFIIERILQQPYVSPRWSEDPRLTIGKGLSKLVSLFHRECDVPACHMLSLMWGTGWPALYRHENLAEITHRRGGDLYGPVGLNYHKHVLKMLGRGHRTVRMKPDDPRYSELPDDYLAGAEAVETPCLFMTGDTNRVFTDSNLHCHQALEEVVPGRHQLAIFEGYGHQDVFMGNRVHEDIFPRLVDFLREQSDATSARPAAETAVR</sequence>
<dbReference type="InterPro" id="IPR029058">
    <property type="entry name" value="AB_hydrolase_fold"/>
</dbReference>
<dbReference type="Proteomes" id="UP000219993">
    <property type="component" value="Chromosome"/>
</dbReference>
<accession>A0A291PB44</accession>
<dbReference type="KEGG" id="hbe:BEI_3105"/>
<dbReference type="Pfam" id="PF12697">
    <property type="entry name" value="Abhydrolase_6"/>
    <property type="match status" value="1"/>
</dbReference>
<evidence type="ECO:0000313" key="8">
    <source>
        <dbReference type="Proteomes" id="UP000219993"/>
    </source>
</evidence>
<evidence type="ECO:0000256" key="3">
    <source>
        <dbReference type="ARBA" id="ARBA00022630"/>
    </source>
</evidence>
<evidence type="ECO:0000256" key="1">
    <source>
        <dbReference type="ARBA" id="ARBA00001974"/>
    </source>
</evidence>
<feature type="domain" description="AB hydrolase-1" evidence="6">
    <location>
        <begin position="45"/>
        <end position="340"/>
    </location>
</feature>
<organism evidence="7 8">
    <name type="scientific">Halomonas beimenensis</name>
    <dbReference type="NCBI Taxonomy" id="475662"/>
    <lineage>
        <taxon>Bacteria</taxon>
        <taxon>Pseudomonadati</taxon>
        <taxon>Pseudomonadota</taxon>
        <taxon>Gammaproteobacteria</taxon>
        <taxon>Oceanospirillales</taxon>
        <taxon>Halomonadaceae</taxon>
        <taxon>Halomonas</taxon>
    </lineage>
</organism>
<dbReference type="InterPro" id="IPR052542">
    <property type="entry name" value="Cholesterol_Oxidase"/>
</dbReference>
<evidence type="ECO:0000259" key="6">
    <source>
        <dbReference type="Pfam" id="PF12697"/>
    </source>
</evidence>
<dbReference type="AlphaFoldDB" id="A0A291PB44"/>
<evidence type="ECO:0000256" key="4">
    <source>
        <dbReference type="ARBA" id="ARBA00022827"/>
    </source>
</evidence>
<gene>
    <name evidence="7" type="ORF">BEI_3105</name>
</gene>
<comment type="similarity">
    <text evidence="2">Belongs to the GMC oxidoreductase family.</text>
</comment>
<proteinExistence type="inferred from homology"/>
<evidence type="ECO:0000256" key="2">
    <source>
        <dbReference type="ARBA" id="ARBA00010790"/>
    </source>
</evidence>
<dbReference type="PANTHER" id="PTHR47470:SF1">
    <property type="entry name" value="FAD-DEPENDENT OXIDOREDUCTASE 2 FAD BINDING DOMAIN-CONTAINING PROTEIN"/>
    <property type="match status" value="1"/>
</dbReference>
<protein>
    <recommendedName>
        <fullName evidence="6">AB hydrolase-1 domain-containing protein</fullName>
    </recommendedName>
</protein>
<dbReference type="RefSeq" id="WP_097790334.1">
    <property type="nucleotide sequence ID" value="NZ_BAAADT010000037.1"/>
</dbReference>
<dbReference type="EMBL" id="CP021435">
    <property type="protein sequence ID" value="ATJ84092.1"/>
    <property type="molecule type" value="Genomic_DNA"/>
</dbReference>
<comment type="cofactor">
    <cofactor evidence="1">
        <name>FAD</name>
        <dbReference type="ChEBI" id="CHEBI:57692"/>
    </cofactor>
</comment>
<dbReference type="SUPFAM" id="SSF53474">
    <property type="entry name" value="alpha/beta-Hydrolases"/>
    <property type="match status" value="1"/>
</dbReference>